<dbReference type="PANTHER" id="PTHR43279">
    <property type="entry name" value="CATECHOL-2,3-DIOXYGENASE"/>
    <property type="match status" value="1"/>
</dbReference>
<keyword evidence="4" id="KW-1185">Reference proteome</keyword>
<dbReference type="EMBL" id="BAABLP010000004">
    <property type="protein sequence ID" value="GAA4748653.1"/>
    <property type="molecule type" value="Genomic_DNA"/>
</dbReference>
<dbReference type="SUPFAM" id="SSF54593">
    <property type="entry name" value="Glyoxalase/Bleomycin resistance protein/Dihydroxybiphenyl dioxygenase"/>
    <property type="match status" value="1"/>
</dbReference>
<gene>
    <name evidence="3" type="ORF">GCM10025783_21020</name>
</gene>
<feature type="domain" description="VOC" evidence="2">
    <location>
        <begin position="10"/>
        <end position="127"/>
    </location>
</feature>
<dbReference type="CDD" id="cd16359">
    <property type="entry name" value="VOC_BsCatE_like_C"/>
    <property type="match status" value="1"/>
</dbReference>
<feature type="domain" description="VOC" evidence="2">
    <location>
        <begin position="168"/>
        <end position="283"/>
    </location>
</feature>
<comment type="caution">
    <text evidence="3">The sequence shown here is derived from an EMBL/GenBank/DDBJ whole genome shotgun (WGS) entry which is preliminary data.</text>
</comment>
<name>A0ABP8Z7E6_9MICO</name>
<evidence type="ECO:0000259" key="2">
    <source>
        <dbReference type="PROSITE" id="PS51819"/>
    </source>
</evidence>
<keyword evidence="1" id="KW-0479">Metal-binding</keyword>
<dbReference type="InterPro" id="IPR004360">
    <property type="entry name" value="Glyas_Fos-R_dOase_dom"/>
</dbReference>
<organism evidence="3 4">
    <name type="scientific">Amnibacterium soli</name>
    <dbReference type="NCBI Taxonomy" id="1282736"/>
    <lineage>
        <taxon>Bacteria</taxon>
        <taxon>Bacillati</taxon>
        <taxon>Actinomycetota</taxon>
        <taxon>Actinomycetes</taxon>
        <taxon>Micrococcales</taxon>
        <taxon>Microbacteriaceae</taxon>
        <taxon>Amnibacterium</taxon>
    </lineage>
</organism>
<sequence length="283" mass="30224">MTDVLAPATLMGAVTLDVADLDAMTRYYTEGVLLEVLEAAPGQVTVGRAGVPSLVLRHSAALRHAPRSAAGLYHTAVLFDSRAALAAAVHAVATRYPRSFTGSSDHLVSQAFYFDDPEGNGVELYWDRPRSGWQWDGSTVRMGSLPLDPNAFLQEHLDERARLGGAAEVGHVHLKVGDIATASAFYVDVLGFETTARFGDQALFVSAGGYHHHVGMNTWESRGAGPRTPALGLGQVALRLPDADALGALADRLRTAGVAVRDDGRELVFEDPWRNAVRAALAD</sequence>
<dbReference type="InterPro" id="IPR029068">
    <property type="entry name" value="Glyas_Bleomycin-R_OHBP_Dase"/>
</dbReference>
<proteinExistence type="predicted"/>
<evidence type="ECO:0000313" key="3">
    <source>
        <dbReference type="EMBL" id="GAA4748653.1"/>
    </source>
</evidence>
<dbReference type="PANTHER" id="PTHR43279:SF1">
    <property type="entry name" value="CATECHOL-2,3-DIOXYGENASE"/>
    <property type="match status" value="1"/>
</dbReference>
<evidence type="ECO:0000313" key="4">
    <source>
        <dbReference type="Proteomes" id="UP001500121"/>
    </source>
</evidence>
<evidence type="ECO:0000256" key="1">
    <source>
        <dbReference type="ARBA" id="ARBA00022723"/>
    </source>
</evidence>
<dbReference type="InterPro" id="IPR018146">
    <property type="entry name" value="Glyoxalase_1_CS"/>
</dbReference>
<accession>A0ABP8Z7E6</accession>
<dbReference type="Pfam" id="PF00903">
    <property type="entry name" value="Glyoxalase"/>
    <property type="match status" value="1"/>
</dbReference>
<dbReference type="Gene3D" id="3.10.180.10">
    <property type="entry name" value="2,3-Dihydroxybiphenyl 1,2-Dioxygenase, domain 1"/>
    <property type="match status" value="2"/>
</dbReference>
<dbReference type="PROSITE" id="PS00934">
    <property type="entry name" value="GLYOXALASE_I_1"/>
    <property type="match status" value="1"/>
</dbReference>
<reference evidence="4" key="1">
    <citation type="journal article" date="2019" name="Int. J. Syst. Evol. Microbiol.">
        <title>The Global Catalogue of Microorganisms (GCM) 10K type strain sequencing project: providing services to taxonomists for standard genome sequencing and annotation.</title>
        <authorList>
            <consortium name="The Broad Institute Genomics Platform"/>
            <consortium name="The Broad Institute Genome Sequencing Center for Infectious Disease"/>
            <person name="Wu L."/>
            <person name="Ma J."/>
        </authorList>
    </citation>
    <scope>NUCLEOTIDE SEQUENCE [LARGE SCALE GENOMIC DNA]</scope>
    <source>
        <strain evidence="4">JCM 19015</strain>
    </source>
</reference>
<dbReference type="RefSeq" id="WP_345481127.1">
    <property type="nucleotide sequence ID" value="NZ_BAABLP010000004.1"/>
</dbReference>
<dbReference type="PROSITE" id="PS51819">
    <property type="entry name" value="VOC"/>
    <property type="match status" value="2"/>
</dbReference>
<dbReference type="InterPro" id="IPR037523">
    <property type="entry name" value="VOC_core"/>
</dbReference>
<dbReference type="Proteomes" id="UP001500121">
    <property type="component" value="Unassembled WGS sequence"/>
</dbReference>
<protein>
    <submittedName>
        <fullName evidence="3">VOC family protein</fullName>
    </submittedName>
</protein>